<gene>
    <name evidence="2" type="ORF">GL286_18765</name>
</gene>
<evidence type="ECO:0000259" key="1">
    <source>
        <dbReference type="Pfam" id="PF00288"/>
    </source>
</evidence>
<dbReference type="InterPro" id="IPR006204">
    <property type="entry name" value="GHMP_kinase_N_dom"/>
</dbReference>
<dbReference type="Proteomes" id="UP000478183">
    <property type="component" value="Unassembled WGS sequence"/>
</dbReference>
<evidence type="ECO:0000313" key="2">
    <source>
        <dbReference type="EMBL" id="MTH79758.1"/>
    </source>
</evidence>
<dbReference type="Pfam" id="PF00288">
    <property type="entry name" value="GHMP_kinases_N"/>
    <property type="match status" value="1"/>
</dbReference>
<name>A0A6L6JF05_9RHOB</name>
<organism evidence="2 3">
    <name type="scientific">Paracoccus aestuariivivens</name>
    <dbReference type="NCBI Taxonomy" id="1820333"/>
    <lineage>
        <taxon>Bacteria</taxon>
        <taxon>Pseudomonadati</taxon>
        <taxon>Pseudomonadota</taxon>
        <taxon>Alphaproteobacteria</taxon>
        <taxon>Rhodobacterales</taxon>
        <taxon>Paracoccaceae</taxon>
        <taxon>Paracoccus</taxon>
    </lineage>
</organism>
<reference evidence="2 3" key="1">
    <citation type="submission" date="2019-11" db="EMBL/GenBank/DDBJ databases">
        <authorList>
            <person name="Dong K."/>
        </authorList>
    </citation>
    <scope>NUCLEOTIDE SEQUENCE [LARGE SCALE GENOMIC DNA]</scope>
    <source>
        <strain evidence="2 3">NBRC 111993</strain>
    </source>
</reference>
<feature type="domain" description="GHMP kinase N-terminal" evidence="1">
    <location>
        <begin position="20"/>
        <end position="66"/>
    </location>
</feature>
<sequence>MLTDQGIEQLFCRLPLKTGSYSLTAEMPPGGGAGASTAALVALARAAGLCSNDHEQLVQVCLTIEGASDPLALPEPDALLWASRQGEVVDHLPPPPMAEIVGGFWGDPLRTDPLDLSFADVTDLVREWRNGPDIGCAAKIASQSALRCTALRGPFDDPTADLARELGALGHVRAHTGSARGLIFRPGEALPDTEAKLQAAGFTRTLRFRTGERA</sequence>
<proteinExistence type="predicted"/>
<keyword evidence="3" id="KW-1185">Reference proteome</keyword>
<dbReference type="GO" id="GO:0005524">
    <property type="term" value="F:ATP binding"/>
    <property type="evidence" value="ECO:0007669"/>
    <property type="project" value="InterPro"/>
</dbReference>
<accession>A0A6L6JF05</accession>
<dbReference type="AlphaFoldDB" id="A0A6L6JF05"/>
<evidence type="ECO:0000313" key="3">
    <source>
        <dbReference type="Proteomes" id="UP000478183"/>
    </source>
</evidence>
<dbReference type="EMBL" id="WMIE01000020">
    <property type="protein sequence ID" value="MTH79758.1"/>
    <property type="molecule type" value="Genomic_DNA"/>
</dbReference>
<comment type="caution">
    <text evidence="2">The sequence shown here is derived from an EMBL/GenBank/DDBJ whole genome shotgun (WGS) entry which is preliminary data.</text>
</comment>
<protein>
    <recommendedName>
        <fullName evidence="1">GHMP kinase N-terminal domain-containing protein</fullName>
    </recommendedName>
</protein>